<evidence type="ECO:0000313" key="1">
    <source>
        <dbReference type="EMBL" id="OQD66278.1"/>
    </source>
</evidence>
<comment type="caution">
    <text evidence="1">The sequence shown here is derived from an EMBL/GenBank/DDBJ whole genome shotgun (WGS) entry which is preliminary data.</text>
</comment>
<dbReference type="EMBL" id="MDYL01000056">
    <property type="protein sequence ID" value="OQD66278.1"/>
    <property type="molecule type" value="Genomic_DNA"/>
</dbReference>
<keyword evidence="2" id="KW-1185">Reference proteome</keyword>
<dbReference type="AlphaFoldDB" id="A0A1V6NNH1"/>
<reference evidence="2" key="1">
    <citation type="journal article" date="2017" name="Nat. Microbiol.">
        <title>Global analysis of biosynthetic gene clusters reveals vast potential of secondary metabolite production in Penicillium species.</title>
        <authorList>
            <person name="Nielsen J.C."/>
            <person name="Grijseels S."/>
            <person name="Prigent S."/>
            <person name="Ji B."/>
            <person name="Dainat J."/>
            <person name="Nielsen K.F."/>
            <person name="Frisvad J.C."/>
            <person name="Workman M."/>
            <person name="Nielsen J."/>
        </authorList>
    </citation>
    <scope>NUCLEOTIDE SEQUENCE [LARGE SCALE GENOMIC DNA]</scope>
    <source>
        <strain evidence="2">IBT 11843</strain>
    </source>
</reference>
<protein>
    <submittedName>
        <fullName evidence="1">Uncharacterized protein</fullName>
    </submittedName>
</protein>
<name>A0A1V6NNH1_PENDC</name>
<sequence>MQISANHRLSIKIQSVFFGAGLVNPSATFIADGMITNFTYYISMA</sequence>
<gene>
    <name evidence="1" type="ORF">PENDEC_c056G05381</name>
</gene>
<evidence type="ECO:0000313" key="2">
    <source>
        <dbReference type="Proteomes" id="UP000191522"/>
    </source>
</evidence>
<organism evidence="1 2">
    <name type="scientific">Penicillium decumbens</name>
    <dbReference type="NCBI Taxonomy" id="69771"/>
    <lineage>
        <taxon>Eukaryota</taxon>
        <taxon>Fungi</taxon>
        <taxon>Dikarya</taxon>
        <taxon>Ascomycota</taxon>
        <taxon>Pezizomycotina</taxon>
        <taxon>Eurotiomycetes</taxon>
        <taxon>Eurotiomycetidae</taxon>
        <taxon>Eurotiales</taxon>
        <taxon>Aspergillaceae</taxon>
        <taxon>Penicillium</taxon>
    </lineage>
</organism>
<proteinExistence type="predicted"/>
<accession>A0A1V6NNH1</accession>
<dbReference type="Proteomes" id="UP000191522">
    <property type="component" value="Unassembled WGS sequence"/>
</dbReference>